<dbReference type="InterPro" id="IPR005151">
    <property type="entry name" value="Tail-specific_protease"/>
</dbReference>
<protein>
    <submittedName>
        <fullName evidence="3">Peptidase family S41</fullName>
    </submittedName>
</protein>
<dbReference type="InterPro" id="IPR029045">
    <property type="entry name" value="ClpP/crotonase-like_dom_sf"/>
</dbReference>
<dbReference type="OrthoDB" id="2327485at2"/>
<dbReference type="GO" id="GO:0006508">
    <property type="term" value="P:proteolysis"/>
    <property type="evidence" value="ECO:0007669"/>
    <property type="project" value="InterPro"/>
</dbReference>
<organism evidence="3 4">
    <name type="scientific">Pontibacter ummariensis</name>
    <dbReference type="NCBI Taxonomy" id="1610492"/>
    <lineage>
        <taxon>Bacteria</taxon>
        <taxon>Pseudomonadati</taxon>
        <taxon>Bacteroidota</taxon>
        <taxon>Cytophagia</taxon>
        <taxon>Cytophagales</taxon>
        <taxon>Hymenobacteraceae</taxon>
        <taxon>Pontibacter</taxon>
    </lineage>
</organism>
<evidence type="ECO:0000256" key="1">
    <source>
        <dbReference type="SAM" id="SignalP"/>
    </source>
</evidence>
<name>A0A239KSL5_9BACT</name>
<dbReference type="Proteomes" id="UP000198432">
    <property type="component" value="Unassembled WGS sequence"/>
</dbReference>
<feature type="signal peptide" evidence="1">
    <location>
        <begin position="1"/>
        <end position="20"/>
    </location>
</feature>
<feature type="chain" id="PRO_5012715047" evidence="1">
    <location>
        <begin position="21"/>
        <end position="350"/>
    </location>
</feature>
<proteinExistence type="predicted"/>
<dbReference type="AlphaFoldDB" id="A0A239KSL5"/>
<dbReference type="Gene3D" id="3.90.226.10">
    <property type="entry name" value="2-enoyl-CoA Hydratase, Chain A, domain 1"/>
    <property type="match status" value="1"/>
</dbReference>
<feature type="domain" description="Tail specific protease" evidence="2">
    <location>
        <begin position="121"/>
        <end position="327"/>
    </location>
</feature>
<keyword evidence="1" id="KW-0732">Signal</keyword>
<accession>A0A239KSL5</accession>
<dbReference type="RefSeq" id="WP_089321500.1">
    <property type="nucleotide sequence ID" value="NZ_FZOQ01000031.1"/>
</dbReference>
<sequence length="350" mass="38280">MNKSICTALLVCALSVAANAQQCNCPENFDYVVQKLEMNYARFPDKVPASEKKAYARLKAKTERKARKAATTDSCAEVITGWLNTFHDGHVYLSPQDKAAPKPLTPAVVKQPNLARLDEQTALLVLPSFSIRHIKAIDSLVAAFKDSPTPQLIIDIRGNGGGGDRPYFGLLPLMYTRPYEVHGVEFLASEDNIANFEALLQEEIPANTRKVVEELVATLKARPGQFVPFGEEKSVATYESVSKTPVRIAVIQDQKCASAAEQFLLYALQSDKVTTFGTSNTKGALDYANVTELPLPSMPYLVGIPSSRSTRLPETSVDKAGIAPEVKLPKHLEDPVSYIKGYLKAEAQLP</sequence>
<reference evidence="4" key="1">
    <citation type="submission" date="2017-06" db="EMBL/GenBank/DDBJ databases">
        <authorList>
            <person name="Varghese N."/>
            <person name="Submissions S."/>
        </authorList>
    </citation>
    <scope>NUCLEOTIDE SEQUENCE [LARGE SCALE GENOMIC DNA]</scope>
    <source>
        <strain evidence="4">NKM1</strain>
    </source>
</reference>
<evidence type="ECO:0000313" key="4">
    <source>
        <dbReference type="Proteomes" id="UP000198432"/>
    </source>
</evidence>
<evidence type="ECO:0000313" key="3">
    <source>
        <dbReference type="EMBL" id="SNT21045.1"/>
    </source>
</evidence>
<dbReference type="SUPFAM" id="SSF52096">
    <property type="entry name" value="ClpP/crotonase"/>
    <property type="match status" value="1"/>
</dbReference>
<gene>
    <name evidence="3" type="ORF">SAMN06296052_13125</name>
</gene>
<evidence type="ECO:0000259" key="2">
    <source>
        <dbReference type="Pfam" id="PF03572"/>
    </source>
</evidence>
<dbReference type="Pfam" id="PF03572">
    <property type="entry name" value="Peptidase_S41"/>
    <property type="match status" value="1"/>
</dbReference>
<dbReference type="Gene3D" id="3.30.750.44">
    <property type="match status" value="1"/>
</dbReference>
<dbReference type="EMBL" id="FZOQ01000031">
    <property type="protein sequence ID" value="SNT21045.1"/>
    <property type="molecule type" value="Genomic_DNA"/>
</dbReference>
<keyword evidence="4" id="KW-1185">Reference proteome</keyword>
<dbReference type="GO" id="GO:0008236">
    <property type="term" value="F:serine-type peptidase activity"/>
    <property type="evidence" value="ECO:0007669"/>
    <property type="project" value="InterPro"/>
</dbReference>